<dbReference type="GO" id="GO:0016887">
    <property type="term" value="F:ATP hydrolysis activity"/>
    <property type="evidence" value="ECO:0007669"/>
    <property type="project" value="InterPro"/>
</dbReference>
<dbReference type="SMART" id="SM00382">
    <property type="entry name" value="AAA"/>
    <property type="match status" value="1"/>
</dbReference>
<dbReference type="PANTHER" id="PTHR43776">
    <property type="entry name" value="TRANSPORT ATP-BINDING PROTEIN"/>
    <property type="match status" value="1"/>
</dbReference>
<evidence type="ECO:0000256" key="4">
    <source>
        <dbReference type="ARBA" id="ARBA00022840"/>
    </source>
</evidence>
<proteinExistence type="inferred from homology"/>
<evidence type="ECO:0000256" key="2">
    <source>
        <dbReference type="ARBA" id="ARBA00022448"/>
    </source>
</evidence>
<evidence type="ECO:0000313" key="6">
    <source>
        <dbReference type="EMBL" id="NLS10789.1"/>
    </source>
</evidence>
<name>A0A7X8TLH9_9MICC</name>
<dbReference type="InterPro" id="IPR003593">
    <property type="entry name" value="AAA+_ATPase"/>
</dbReference>
<dbReference type="PROSITE" id="PS50893">
    <property type="entry name" value="ABC_TRANSPORTER_2"/>
    <property type="match status" value="1"/>
</dbReference>
<dbReference type="Gene3D" id="3.40.50.300">
    <property type="entry name" value="P-loop containing nucleotide triphosphate hydrolases"/>
    <property type="match status" value="1"/>
</dbReference>
<dbReference type="NCBIfam" id="TIGR01727">
    <property type="entry name" value="oligo_HPY"/>
    <property type="match status" value="1"/>
</dbReference>
<dbReference type="GO" id="GO:0015833">
    <property type="term" value="P:peptide transport"/>
    <property type="evidence" value="ECO:0007669"/>
    <property type="project" value="InterPro"/>
</dbReference>
<dbReference type="PROSITE" id="PS00211">
    <property type="entry name" value="ABC_TRANSPORTER_1"/>
    <property type="match status" value="1"/>
</dbReference>
<dbReference type="PANTHER" id="PTHR43776:SF7">
    <property type="entry name" value="D,D-DIPEPTIDE TRANSPORT ATP-BINDING PROTEIN DDPF-RELATED"/>
    <property type="match status" value="1"/>
</dbReference>
<reference evidence="6 7" key="1">
    <citation type="submission" date="2020-04" db="EMBL/GenBank/DDBJ databases">
        <title>Nesterenkonia sp. nov., isolated from marine sediment.</title>
        <authorList>
            <person name="Zhang G."/>
        </authorList>
    </citation>
    <scope>NUCLEOTIDE SEQUENCE [LARGE SCALE GENOMIC DNA]</scope>
    <source>
        <strain evidence="6 7">MY13</strain>
    </source>
</reference>
<keyword evidence="4 6" id="KW-0067">ATP-binding</keyword>
<dbReference type="Pfam" id="PF08352">
    <property type="entry name" value="oligo_HPY"/>
    <property type="match status" value="1"/>
</dbReference>
<dbReference type="InterPro" id="IPR013563">
    <property type="entry name" value="Oligopep_ABC_C"/>
</dbReference>
<organism evidence="6 7">
    <name type="scientific">Nesterenkonia sedimenti</name>
    <dbReference type="NCBI Taxonomy" id="1463632"/>
    <lineage>
        <taxon>Bacteria</taxon>
        <taxon>Bacillati</taxon>
        <taxon>Actinomycetota</taxon>
        <taxon>Actinomycetes</taxon>
        <taxon>Micrococcales</taxon>
        <taxon>Micrococcaceae</taxon>
        <taxon>Nesterenkonia</taxon>
    </lineage>
</organism>
<dbReference type="FunFam" id="3.40.50.300:FF:000016">
    <property type="entry name" value="Oligopeptide ABC transporter ATP-binding component"/>
    <property type="match status" value="1"/>
</dbReference>
<gene>
    <name evidence="6" type="ORF">HGQ17_12460</name>
</gene>
<dbReference type="GO" id="GO:0055085">
    <property type="term" value="P:transmembrane transport"/>
    <property type="evidence" value="ECO:0007669"/>
    <property type="project" value="UniProtKB-ARBA"/>
</dbReference>
<accession>A0A7X8TLH9</accession>
<keyword evidence="3" id="KW-0547">Nucleotide-binding</keyword>
<dbReference type="InterPro" id="IPR003439">
    <property type="entry name" value="ABC_transporter-like_ATP-bd"/>
</dbReference>
<dbReference type="EMBL" id="JABAHY010000015">
    <property type="protein sequence ID" value="NLS10789.1"/>
    <property type="molecule type" value="Genomic_DNA"/>
</dbReference>
<evidence type="ECO:0000256" key="1">
    <source>
        <dbReference type="ARBA" id="ARBA00005417"/>
    </source>
</evidence>
<keyword evidence="7" id="KW-1185">Reference proteome</keyword>
<dbReference type="InterPro" id="IPR017871">
    <property type="entry name" value="ABC_transporter-like_CS"/>
</dbReference>
<dbReference type="InterPro" id="IPR050319">
    <property type="entry name" value="ABC_transp_ATP-bind"/>
</dbReference>
<dbReference type="RefSeq" id="WP_168888278.1">
    <property type="nucleotide sequence ID" value="NZ_JABAHY010000015.1"/>
</dbReference>
<sequence length="343" mass="36642">MNDQLLSARDLKVSFDLPGGRQAQAVAGVNLDIAPGEIVALAGESGCGKSTLARTMLALEDATDGSITFGGKSLPKSTKKLRAFRKQVQLVLQDPTGALNPRHTVYDAVAEGLRIHGIEGSNEYDQVISALSQAGLRPPEQYLNRYPYELSGGQRQRVVIAGALALDPQLIIADEPVASLDASVRGEILALFQRLRDDFGLGALVVTHDLGLAWNIADRIAVMYLGRIVEQGPVEQVLLDPQHPYTRALVSVLPDSPVGDPQVLTGEAPDASQIPSGCRFHPRCPLVASGKAAEAGIEEKCRTQDLAVLDADPRNWQSACHYSAQFGRDEVRGTAEPVADSLG</sequence>
<evidence type="ECO:0000259" key="5">
    <source>
        <dbReference type="PROSITE" id="PS50893"/>
    </source>
</evidence>
<dbReference type="AlphaFoldDB" id="A0A7X8TLH9"/>
<dbReference type="SUPFAM" id="SSF52540">
    <property type="entry name" value="P-loop containing nucleoside triphosphate hydrolases"/>
    <property type="match status" value="1"/>
</dbReference>
<dbReference type="Proteomes" id="UP000523139">
    <property type="component" value="Unassembled WGS sequence"/>
</dbReference>
<feature type="domain" description="ABC transporter" evidence="5">
    <location>
        <begin position="6"/>
        <end position="250"/>
    </location>
</feature>
<evidence type="ECO:0000256" key="3">
    <source>
        <dbReference type="ARBA" id="ARBA00022741"/>
    </source>
</evidence>
<dbReference type="GO" id="GO:0005524">
    <property type="term" value="F:ATP binding"/>
    <property type="evidence" value="ECO:0007669"/>
    <property type="project" value="UniProtKB-KW"/>
</dbReference>
<comment type="similarity">
    <text evidence="1">Belongs to the ABC transporter superfamily.</text>
</comment>
<dbReference type="InterPro" id="IPR027417">
    <property type="entry name" value="P-loop_NTPase"/>
</dbReference>
<evidence type="ECO:0000313" key="7">
    <source>
        <dbReference type="Proteomes" id="UP000523139"/>
    </source>
</evidence>
<keyword evidence="2" id="KW-0813">Transport</keyword>
<dbReference type="Pfam" id="PF00005">
    <property type="entry name" value="ABC_tran"/>
    <property type="match status" value="1"/>
</dbReference>
<protein>
    <submittedName>
        <fullName evidence="6">ABC transporter ATP-binding protein</fullName>
    </submittedName>
</protein>
<comment type="caution">
    <text evidence="6">The sequence shown here is derived from an EMBL/GenBank/DDBJ whole genome shotgun (WGS) entry which is preliminary data.</text>
</comment>
<dbReference type="CDD" id="cd03257">
    <property type="entry name" value="ABC_NikE_OppD_transporters"/>
    <property type="match status" value="1"/>
</dbReference>